<evidence type="ECO:0000256" key="3">
    <source>
        <dbReference type="ARBA" id="ARBA00022723"/>
    </source>
</evidence>
<keyword evidence="4 6" id="KW-0378">Hydrolase</keyword>
<dbReference type="GO" id="GO:0005737">
    <property type="term" value="C:cytoplasm"/>
    <property type="evidence" value="ECO:0007669"/>
    <property type="project" value="TreeGrafter"/>
</dbReference>
<dbReference type="STRING" id="500635.MITSMUL_03263"/>
<protein>
    <recommendedName>
        <fullName evidence="6">Allantoinase</fullName>
        <ecNumber evidence="6">3.5.2.5</ecNumber>
    </recommendedName>
    <alternativeName>
        <fullName evidence="6">Allantoin-utilizing enzyme</fullName>
    </alternativeName>
</protein>
<comment type="pathway">
    <text evidence="6">Nitrogen metabolism; (S)-allantoin degradation; allantoate from (S)-allantoin: step 1/1.</text>
</comment>
<comment type="subunit">
    <text evidence="1 6">Homotetramer.</text>
</comment>
<comment type="caution">
    <text evidence="8">The sequence shown here is derived from an EMBL/GenBank/DDBJ whole genome shotgun (WGS) entry which is preliminary data.</text>
</comment>
<dbReference type="PANTHER" id="PTHR43668">
    <property type="entry name" value="ALLANTOINASE"/>
    <property type="match status" value="1"/>
</dbReference>
<comment type="function">
    <text evidence="6">Catalyzes the conversion of allantoin (5-ureidohydantoin) to allantoic acid by hydrolytic cleavage of the five-member hydantoin ring.</text>
</comment>
<feature type="binding site" evidence="6">
    <location>
        <position position="185"/>
    </location>
    <ligand>
        <name>Zn(2+)</name>
        <dbReference type="ChEBI" id="CHEBI:29105"/>
        <label>2</label>
    </ligand>
</feature>
<dbReference type="GO" id="GO:0050897">
    <property type="term" value="F:cobalt ion binding"/>
    <property type="evidence" value="ECO:0007669"/>
    <property type="project" value="InterPro"/>
</dbReference>
<dbReference type="InterPro" id="IPR011059">
    <property type="entry name" value="Metal-dep_hydrolase_composite"/>
</dbReference>
<keyword evidence="3 6" id="KW-0479">Metal-binding</keyword>
<evidence type="ECO:0000313" key="9">
    <source>
        <dbReference type="Proteomes" id="UP000003671"/>
    </source>
</evidence>
<dbReference type="AlphaFoldDB" id="C9KJQ9"/>
<dbReference type="InterPro" id="IPR017593">
    <property type="entry name" value="Allantoinase"/>
</dbReference>
<dbReference type="Proteomes" id="UP000003671">
    <property type="component" value="Unassembled WGS sequence"/>
</dbReference>
<dbReference type="InterPro" id="IPR050138">
    <property type="entry name" value="DHOase/Allantoinase_Hydrolase"/>
</dbReference>
<reference evidence="8" key="1">
    <citation type="submission" date="2009-09" db="EMBL/GenBank/DDBJ databases">
        <authorList>
            <person name="Weinstock G."/>
            <person name="Sodergren E."/>
            <person name="Clifton S."/>
            <person name="Fulton L."/>
            <person name="Fulton B."/>
            <person name="Courtney L."/>
            <person name="Fronick C."/>
            <person name="Harrison M."/>
            <person name="Strong C."/>
            <person name="Farmer C."/>
            <person name="Delahaunty K."/>
            <person name="Markovic C."/>
            <person name="Hall O."/>
            <person name="Minx P."/>
            <person name="Tomlinson C."/>
            <person name="Mitreva M."/>
            <person name="Nelson J."/>
            <person name="Hou S."/>
            <person name="Wollam A."/>
            <person name="Pepin K.H."/>
            <person name="Johnson M."/>
            <person name="Bhonagiri V."/>
            <person name="Nash W.E."/>
            <person name="Warren W."/>
            <person name="Chinwalla A."/>
            <person name="Mardis E.R."/>
            <person name="Wilson R.K."/>
        </authorList>
    </citation>
    <scope>NUCLEOTIDE SEQUENCE [LARGE SCALE GENOMIC DNA]</scope>
    <source>
        <strain evidence="8">DSM 20544</strain>
    </source>
</reference>
<dbReference type="Pfam" id="PF01979">
    <property type="entry name" value="Amidohydro_1"/>
    <property type="match status" value="1"/>
</dbReference>
<feature type="binding site" evidence="6">
    <location>
        <position position="314"/>
    </location>
    <ligand>
        <name>Zn(2+)</name>
        <dbReference type="ChEBI" id="CHEBI:29105"/>
        <label>1</label>
    </ligand>
</feature>
<dbReference type="GO" id="GO:0008270">
    <property type="term" value="F:zinc ion binding"/>
    <property type="evidence" value="ECO:0007669"/>
    <property type="project" value="InterPro"/>
</dbReference>
<evidence type="ECO:0000259" key="7">
    <source>
        <dbReference type="Pfam" id="PF01979"/>
    </source>
</evidence>
<dbReference type="PATRIC" id="fig|500635.8.peg.175"/>
<feature type="binding site" evidence="6">
    <location>
        <position position="64"/>
    </location>
    <ligand>
        <name>Zn(2+)</name>
        <dbReference type="ChEBI" id="CHEBI:29105"/>
        <label>1</label>
    </ligand>
</feature>
<dbReference type="InterPro" id="IPR047604">
    <property type="entry name" value="Allantoinase_bact"/>
</dbReference>
<organism evidence="8 9">
    <name type="scientific">Mitsuokella multacida DSM 20544</name>
    <dbReference type="NCBI Taxonomy" id="500635"/>
    <lineage>
        <taxon>Bacteria</taxon>
        <taxon>Bacillati</taxon>
        <taxon>Bacillota</taxon>
        <taxon>Negativicutes</taxon>
        <taxon>Selenomonadales</taxon>
        <taxon>Selenomonadaceae</taxon>
        <taxon>Mitsuokella</taxon>
    </lineage>
</organism>
<dbReference type="UniPathway" id="UPA00395">
    <property type="reaction ID" value="UER00653"/>
</dbReference>
<dbReference type="GO" id="GO:0000256">
    <property type="term" value="P:allantoin catabolic process"/>
    <property type="evidence" value="ECO:0007669"/>
    <property type="project" value="UniProtKB-UniRule"/>
</dbReference>
<dbReference type="NCBIfam" id="TIGR03178">
    <property type="entry name" value="allantoinase"/>
    <property type="match status" value="1"/>
</dbReference>
<feature type="domain" description="Amidohydrolase-related" evidence="7">
    <location>
        <begin position="53"/>
        <end position="431"/>
    </location>
</feature>
<evidence type="ECO:0000256" key="5">
    <source>
        <dbReference type="ARBA" id="ARBA00022833"/>
    </source>
</evidence>
<feature type="binding site" evidence="6">
    <location>
        <position position="62"/>
    </location>
    <ligand>
        <name>Zn(2+)</name>
        <dbReference type="ChEBI" id="CHEBI:29105"/>
        <label>1</label>
    </ligand>
</feature>
<comment type="cofactor">
    <cofactor evidence="6">
        <name>Zn(2+)</name>
        <dbReference type="ChEBI" id="CHEBI:29105"/>
    </cofactor>
    <text evidence="6">Binds 2 Zn(2+) ions per subunit.</text>
</comment>
<dbReference type="GO" id="GO:0006145">
    <property type="term" value="P:purine nucleobase catabolic process"/>
    <property type="evidence" value="ECO:0007669"/>
    <property type="project" value="TreeGrafter"/>
</dbReference>
<name>C9KJQ9_9FIRM</name>
<feature type="modified residue" description="N6-carboxylysine" evidence="6">
    <location>
        <position position="149"/>
    </location>
</feature>
<dbReference type="PANTHER" id="PTHR43668:SF4">
    <property type="entry name" value="ALLANTOINASE"/>
    <property type="match status" value="1"/>
</dbReference>
<comment type="similarity">
    <text evidence="6">Belongs to the metallo-dependent hydrolases superfamily. Allantoinase family.</text>
</comment>
<comment type="PTM">
    <text evidence="6">Carboxylation allows a single lysine to coordinate two zinc ions.</text>
</comment>
<dbReference type="GO" id="GO:0004038">
    <property type="term" value="F:allantoinase activity"/>
    <property type="evidence" value="ECO:0007669"/>
    <property type="project" value="UniProtKB-UniRule"/>
</dbReference>
<gene>
    <name evidence="6 8" type="primary">allB</name>
    <name evidence="8" type="ORF">MITSMUL_03263</name>
</gene>
<dbReference type="eggNOG" id="COG0044">
    <property type="taxonomic scope" value="Bacteria"/>
</dbReference>
<feature type="binding site" evidence="6">
    <location>
        <position position="241"/>
    </location>
    <ligand>
        <name>Zn(2+)</name>
        <dbReference type="ChEBI" id="CHEBI:29105"/>
        <label>2</label>
    </ligand>
</feature>
<evidence type="ECO:0000256" key="4">
    <source>
        <dbReference type="ARBA" id="ARBA00022801"/>
    </source>
</evidence>
<sequence>MSNTYSLLIRGGKVMLPEGMQQVDIAVEGEKIVEIGPSLSGSADREIDATGKVVFPGTFDGHVHFDEPGRTEWETIKDGSAGLAAGGGTTFIDMPLNSSPCLLDKEEFQKKYDIASHDSYTDFGFWGGLTPDNLDRLEELAACGVVGFKAFSCYSGIPEFKGIDDYSALKGMEIIKKLGLPLMVHCENDALTAKLGAEQAAAGRDDAWAYFAAHAPITEIESITRMITFAEETGVKLIIAHASLGKSIDIINAARVRGVDVSVETIGQYLILTDEEVAALGPVAKCSPPVRSKENQPLMWAHLLAGDIDYVDSDHSPSDPSLKEGVSFMKAWGGIASVQHTLTGLLTHGYHARKVPLARIMKLTCENMPKSLRIEGKGKIAVGYDADFALIDLNREYILKADDILYKHHVSPYMGTRFKGAVDETILRGQTIMRDGKIIGTPRGRMIMCKG</sequence>
<feature type="binding site" description="via carbamate group" evidence="6">
    <location>
        <position position="149"/>
    </location>
    <ligand>
        <name>Zn(2+)</name>
        <dbReference type="ChEBI" id="CHEBI:29105"/>
        <label>2</label>
    </ligand>
</feature>
<comment type="catalytic activity">
    <reaction evidence="6">
        <text>(S)-allantoin + H2O = allantoate + H(+)</text>
        <dbReference type="Rhea" id="RHEA:17029"/>
        <dbReference type="ChEBI" id="CHEBI:15377"/>
        <dbReference type="ChEBI" id="CHEBI:15378"/>
        <dbReference type="ChEBI" id="CHEBI:15678"/>
        <dbReference type="ChEBI" id="CHEBI:17536"/>
        <dbReference type="EC" id="3.5.2.5"/>
    </reaction>
</comment>
<evidence type="ECO:0000256" key="1">
    <source>
        <dbReference type="ARBA" id="ARBA00011881"/>
    </source>
</evidence>
<dbReference type="GeneID" id="93480462"/>
<keyword evidence="9" id="KW-1185">Reference proteome</keyword>
<dbReference type="SUPFAM" id="SSF51338">
    <property type="entry name" value="Composite domain of metallo-dependent hydrolases"/>
    <property type="match status" value="1"/>
</dbReference>
<accession>C9KJQ9</accession>
<dbReference type="SUPFAM" id="SSF51556">
    <property type="entry name" value="Metallo-dependent hydrolases"/>
    <property type="match status" value="1"/>
</dbReference>
<dbReference type="EMBL" id="ABWK02000001">
    <property type="protein sequence ID" value="EEX70125.1"/>
    <property type="molecule type" value="Genomic_DNA"/>
</dbReference>
<dbReference type="InterPro" id="IPR006680">
    <property type="entry name" value="Amidohydro-rel"/>
</dbReference>
<dbReference type="EC" id="3.5.2.5" evidence="6"/>
<proteinExistence type="inferred from homology"/>
<keyword evidence="5 6" id="KW-0862">Zinc</keyword>
<evidence type="ECO:0000256" key="2">
    <source>
        <dbReference type="ARBA" id="ARBA00022631"/>
    </source>
</evidence>
<keyword evidence="2 6" id="KW-0659">Purine metabolism</keyword>
<dbReference type="HOGENOM" id="CLU_015572_4_2_9"/>
<evidence type="ECO:0000313" key="8">
    <source>
        <dbReference type="EMBL" id="EEX70125.1"/>
    </source>
</evidence>
<dbReference type="InterPro" id="IPR032466">
    <property type="entry name" value="Metal_Hydrolase"/>
</dbReference>
<dbReference type="HAMAP" id="MF_01645">
    <property type="entry name" value="Hydantoinase"/>
    <property type="match status" value="1"/>
</dbReference>
<dbReference type="RefSeq" id="WP_005839206.1">
    <property type="nucleotide sequence ID" value="NZ_GG697141.2"/>
</dbReference>
<evidence type="ECO:0000256" key="6">
    <source>
        <dbReference type="HAMAP-Rule" id="MF_01645"/>
    </source>
</evidence>
<dbReference type="Gene3D" id="2.30.40.10">
    <property type="entry name" value="Urease, subunit C, domain 1"/>
    <property type="match status" value="1"/>
</dbReference>
<feature type="binding site" description="via carbamate group" evidence="6">
    <location>
        <position position="149"/>
    </location>
    <ligand>
        <name>Zn(2+)</name>
        <dbReference type="ChEBI" id="CHEBI:29105"/>
        <label>1</label>
    </ligand>
</feature>
<dbReference type="Gene3D" id="3.20.20.140">
    <property type="entry name" value="Metal-dependent hydrolases"/>
    <property type="match status" value="1"/>
</dbReference>